<accession>A0A511J4U1</accession>
<dbReference type="PROSITE" id="PS50110">
    <property type="entry name" value="RESPONSE_REGULATORY"/>
    <property type="match status" value="1"/>
</dbReference>
<keyword evidence="5" id="KW-0597">Phosphoprotein</keyword>
<sequence length="249" mass="29430">MSYPIVACEDNFVQLHQLESIIKNYVLFHDDFFKLELFTQSPQAVKEYLKKFSPQNGIYFLDIDLKNKTNGIDLAETIRKSDPLGKIIFVTTHDELAPVTLKRKVEALGFVTKDQTSENFRDEIMELLEVARDRIVDSRDKMKINFSFFIGKQVYNVHMDEVLYIEPSVIAHRLVLHTIDGQYEFYGKLNELEKNYSNLFRISRSYLANMKNIQEVDFSKRTIRFFEEKEITFSKRHSKKIKEYIKSLV</sequence>
<dbReference type="Gene3D" id="3.40.50.2300">
    <property type="match status" value="1"/>
</dbReference>
<dbReference type="EMBL" id="BJWF01000044">
    <property type="protein sequence ID" value="GEL93028.1"/>
    <property type="molecule type" value="Genomic_DNA"/>
</dbReference>
<reference evidence="8 9" key="1">
    <citation type="submission" date="2019-07" db="EMBL/GenBank/DDBJ databases">
        <title>Whole genome shotgun sequence of Enterococcus villorum NBRC 100699.</title>
        <authorList>
            <person name="Hosoyama A."/>
            <person name="Uohara A."/>
            <person name="Ohji S."/>
            <person name="Ichikawa N."/>
        </authorList>
    </citation>
    <scope>NUCLEOTIDE SEQUENCE [LARGE SCALE GENOMIC DNA]</scope>
    <source>
        <strain evidence="8 9">NBRC 100699</strain>
    </source>
</reference>
<evidence type="ECO:0000313" key="8">
    <source>
        <dbReference type="EMBL" id="GEL93028.1"/>
    </source>
</evidence>
<dbReference type="InterPro" id="IPR001789">
    <property type="entry name" value="Sig_transdc_resp-reg_receiver"/>
</dbReference>
<evidence type="ECO:0000313" key="9">
    <source>
        <dbReference type="Proteomes" id="UP000321830"/>
    </source>
</evidence>
<protein>
    <submittedName>
        <fullName evidence="8">DNA-binding response regulator</fullName>
    </submittedName>
</protein>
<comment type="function">
    <text evidence="4">Required for high-level post-exponential phase expression of a series of secreted proteins.</text>
</comment>
<dbReference type="PANTHER" id="PTHR37299:SF3">
    <property type="entry name" value="STAGE 0 SPORULATION PROTEIN A HOMOLOG"/>
    <property type="match status" value="1"/>
</dbReference>
<name>A0A511J4U1_9ENTE</name>
<evidence type="ECO:0000256" key="5">
    <source>
        <dbReference type="PROSITE-ProRule" id="PRU00169"/>
    </source>
</evidence>
<keyword evidence="8" id="KW-0238">DNA-binding</keyword>
<dbReference type="PROSITE" id="PS50930">
    <property type="entry name" value="HTH_LYTTR"/>
    <property type="match status" value="1"/>
</dbReference>
<evidence type="ECO:0000256" key="4">
    <source>
        <dbReference type="ARBA" id="ARBA00037164"/>
    </source>
</evidence>
<evidence type="ECO:0000256" key="3">
    <source>
        <dbReference type="ARBA" id="ARBA00023159"/>
    </source>
</evidence>
<dbReference type="GO" id="GO:0003677">
    <property type="term" value="F:DNA binding"/>
    <property type="evidence" value="ECO:0007669"/>
    <property type="project" value="UniProtKB-KW"/>
</dbReference>
<dbReference type="InterPro" id="IPR007492">
    <property type="entry name" value="LytTR_DNA-bd_dom"/>
</dbReference>
<dbReference type="InterPro" id="IPR046947">
    <property type="entry name" value="LytR-like"/>
</dbReference>
<dbReference type="SUPFAM" id="SSF52172">
    <property type="entry name" value="CheY-like"/>
    <property type="match status" value="1"/>
</dbReference>
<feature type="domain" description="HTH LytTR-type" evidence="7">
    <location>
        <begin position="146"/>
        <end position="247"/>
    </location>
</feature>
<dbReference type="SMART" id="SM00448">
    <property type="entry name" value="REC"/>
    <property type="match status" value="1"/>
</dbReference>
<organism evidence="8 9">
    <name type="scientific">Enterococcus villorum</name>
    <dbReference type="NCBI Taxonomy" id="112904"/>
    <lineage>
        <taxon>Bacteria</taxon>
        <taxon>Bacillati</taxon>
        <taxon>Bacillota</taxon>
        <taxon>Bacilli</taxon>
        <taxon>Lactobacillales</taxon>
        <taxon>Enterococcaceae</taxon>
        <taxon>Enterococcus</taxon>
    </lineage>
</organism>
<dbReference type="Pfam" id="PF04397">
    <property type="entry name" value="LytTR"/>
    <property type="match status" value="1"/>
</dbReference>
<evidence type="ECO:0000256" key="1">
    <source>
        <dbReference type="ARBA" id="ARBA00022490"/>
    </source>
</evidence>
<keyword evidence="2" id="KW-0902">Two-component regulatory system</keyword>
<gene>
    <name evidence="8" type="primary">abpR</name>
    <name evidence="8" type="ORF">EVI01_23650</name>
</gene>
<keyword evidence="1" id="KW-0963">Cytoplasm</keyword>
<evidence type="ECO:0000256" key="2">
    <source>
        <dbReference type="ARBA" id="ARBA00023012"/>
    </source>
</evidence>
<dbReference type="Pfam" id="PF00072">
    <property type="entry name" value="Response_reg"/>
    <property type="match status" value="1"/>
</dbReference>
<dbReference type="GO" id="GO:0000156">
    <property type="term" value="F:phosphorelay response regulator activity"/>
    <property type="evidence" value="ECO:0007669"/>
    <property type="project" value="InterPro"/>
</dbReference>
<proteinExistence type="predicted"/>
<dbReference type="InterPro" id="IPR011006">
    <property type="entry name" value="CheY-like_superfamily"/>
</dbReference>
<dbReference type="SMART" id="SM00850">
    <property type="entry name" value="LytTR"/>
    <property type="match status" value="1"/>
</dbReference>
<dbReference type="RefSeq" id="WP_010751947.1">
    <property type="nucleotide sequence ID" value="NZ_BJWF01000044.1"/>
</dbReference>
<evidence type="ECO:0000259" key="6">
    <source>
        <dbReference type="PROSITE" id="PS50110"/>
    </source>
</evidence>
<dbReference type="CDD" id="cd17533">
    <property type="entry name" value="REC_LytTR_AgrA-like"/>
    <property type="match status" value="1"/>
</dbReference>
<dbReference type="Proteomes" id="UP000321830">
    <property type="component" value="Unassembled WGS sequence"/>
</dbReference>
<dbReference type="AlphaFoldDB" id="A0A511J4U1"/>
<evidence type="ECO:0000259" key="7">
    <source>
        <dbReference type="PROSITE" id="PS50930"/>
    </source>
</evidence>
<dbReference type="Gene3D" id="2.40.50.1020">
    <property type="entry name" value="LytTr DNA-binding domain"/>
    <property type="match status" value="1"/>
</dbReference>
<dbReference type="PANTHER" id="PTHR37299">
    <property type="entry name" value="TRANSCRIPTIONAL REGULATOR-RELATED"/>
    <property type="match status" value="1"/>
</dbReference>
<feature type="modified residue" description="4-aspartylphosphate" evidence="5">
    <location>
        <position position="62"/>
    </location>
</feature>
<comment type="caution">
    <text evidence="8">The sequence shown here is derived from an EMBL/GenBank/DDBJ whole genome shotgun (WGS) entry which is preliminary data.</text>
</comment>
<keyword evidence="3" id="KW-0010">Activator</keyword>
<feature type="domain" description="Response regulatory" evidence="6">
    <location>
        <begin position="4"/>
        <end position="128"/>
    </location>
</feature>